<dbReference type="RefSeq" id="XP_064669766.1">
    <property type="nucleotide sequence ID" value="XM_064808524.1"/>
</dbReference>
<evidence type="ECO:0008006" key="3">
    <source>
        <dbReference type="Google" id="ProtNLM"/>
    </source>
</evidence>
<protein>
    <recommendedName>
        <fullName evidence="3">Fungal N-terminal domain-containing protein</fullName>
    </recommendedName>
</protein>
<evidence type="ECO:0000313" key="1">
    <source>
        <dbReference type="EMBL" id="KAK4112196.1"/>
    </source>
</evidence>
<keyword evidence="2" id="KW-1185">Reference proteome</keyword>
<proteinExistence type="predicted"/>
<organism evidence="1 2">
    <name type="scientific">Canariomyces notabilis</name>
    <dbReference type="NCBI Taxonomy" id="2074819"/>
    <lineage>
        <taxon>Eukaryota</taxon>
        <taxon>Fungi</taxon>
        <taxon>Dikarya</taxon>
        <taxon>Ascomycota</taxon>
        <taxon>Pezizomycotina</taxon>
        <taxon>Sordariomycetes</taxon>
        <taxon>Sordariomycetidae</taxon>
        <taxon>Sordariales</taxon>
        <taxon>Chaetomiaceae</taxon>
        <taxon>Canariomyces</taxon>
    </lineage>
</organism>
<comment type="caution">
    <text evidence="1">The sequence shown here is derived from an EMBL/GenBank/DDBJ whole genome shotgun (WGS) entry which is preliminary data.</text>
</comment>
<evidence type="ECO:0000313" key="2">
    <source>
        <dbReference type="Proteomes" id="UP001302812"/>
    </source>
</evidence>
<reference evidence="1" key="2">
    <citation type="submission" date="2023-05" db="EMBL/GenBank/DDBJ databases">
        <authorList>
            <consortium name="Lawrence Berkeley National Laboratory"/>
            <person name="Steindorff A."/>
            <person name="Hensen N."/>
            <person name="Bonometti L."/>
            <person name="Westerberg I."/>
            <person name="Brannstrom I.O."/>
            <person name="Guillou S."/>
            <person name="Cros-Aarteil S."/>
            <person name="Calhoun S."/>
            <person name="Haridas S."/>
            <person name="Kuo A."/>
            <person name="Mondo S."/>
            <person name="Pangilinan J."/>
            <person name="Riley R."/>
            <person name="Labutti K."/>
            <person name="Andreopoulos B."/>
            <person name="Lipzen A."/>
            <person name="Chen C."/>
            <person name="Yanf M."/>
            <person name="Daum C."/>
            <person name="Ng V."/>
            <person name="Clum A."/>
            <person name="Ohm R."/>
            <person name="Martin F."/>
            <person name="Silar P."/>
            <person name="Natvig D."/>
            <person name="Lalanne C."/>
            <person name="Gautier V."/>
            <person name="Ament-Velasquez S.L."/>
            <person name="Kruys A."/>
            <person name="Hutchinson M.I."/>
            <person name="Powell A.J."/>
            <person name="Barry K."/>
            <person name="Miller A.N."/>
            <person name="Grigoriev I.V."/>
            <person name="Debuchy R."/>
            <person name="Gladieux P."/>
            <person name="Thoren M.H."/>
            <person name="Johannesson H."/>
        </authorList>
    </citation>
    <scope>NUCLEOTIDE SEQUENCE</scope>
    <source>
        <strain evidence="1">CBS 508.74</strain>
    </source>
</reference>
<dbReference type="AlphaFoldDB" id="A0AAN6TD31"/>
<dbReference type="EMBL" id="MU853343">
    <property type="protein sequence ID" value="KAK4112196.1"/>
    <property type="molecule type" value="Genomic_DNA"/>
</dbReference>
<sequence>MEPLSALSIATAVAQFIEFVTKLGLNAHEIFHAARGQSAEDEKLEDVYQILADLSQRLAQGCNSAPMTAENGPADAFGARTRGLRELSLKCKQDCDAILCVVGGATAADGKGKLWRSVKAAVRSSIGKRRIAELETSLGRTQAVMSLHIQSILV</sequence>
<dbReference type="Proteomes" id="UP001302812">
    <property type="component" value="Unassembled WGS sequence"/>
</dbReference>
<dbReference type="GeneID" id="89932647"/>
<reference evidence="1" key="1">
    <citation type="journal article" date="2023" name="Mol. Phylogenet. Evol.">
        <title>Genome-scale phylogeny and comparative genomics of the fungal order Sordariales.</title>
        <authorList>
            <person name="Hensen N."/>
            <person name="Bonometti L."/>
            <person name="Westerberg I."/>
            <person name="Brannstrom I.O."/>
            <person name="Guillou S."/>
            <person name="Cros-Aarteil S."/>
            <person name="Calhoun S."/>
            <person name="Haridas S."/>
            <person name="Kuo A."/>
            <person name="Mondo S."/>
            <person name="Pangilinan J."/>
            <person name="Riley R."/>
            <person name="LaButti K."/>
            <person name="Andreopoulos B."/>
            <person name="Lipzen A."/>
            <person name="Chen C."/>
            <person name="Yan M."/>
            <person name="Daum C."/>
            <person name="Ng V."/>
            <person name="Clum A."/>
            <person name="Steindorff A."/>
            <person name="Ohm R.A."/>
            <person name="Martin F."/>
            <person name="Silar P."/>
            <person name="Natvig D.O."/>
            <person name="Lalanne C."/>
            <person name="Gautier V."/>
            <person name="Ament-Velasquez S.L."/>
            <person name="Kruys A."/>
            <person name="Hutchinson M.I."/>
            <person name="Powell A.J."/>
            <person name="Barry K."/>
            <person name="Miller A.N."/>
            <person name="Grigoriev I.V."/>
            <person name="Debuchy R."/>
            <person name="Gladieux P."/>
            <person name="Hiltunen Thoren M."/>
            <person name="Johannesson H."/>
        </authorList>
    </citation>
    <scope>NUCLEOTIDE SEQUENCE</scope>
    <source>
        <strain evidence="1">CBS 508.74</strain>
    </source>
</reference>
<gene>
    <name evidence="1" type="ORF">N656DRAFT_114487</name>
</gene>
<accession>A0AAN6TD31</accession>
<name>A0AAN6TD31_9PEZI</name>